<keyword evidence="4 10" id="KW-0547">Nucleotide-binding</keyword>
<evidence type="ECO:0000256" key="2">
    <source>
        <dbReference type="ARBA" id="ARBA00011123"/>
    </source>
</evidence>
<comment type="caution">
    <text evidence="12">The sequence shown here is derived from an EMBL/GenBank/DDBJ whole genome shotgun (WGS) entry which is preliminary data.</text>
</comment>
<evidence type="ECO:0000256" key="8">
    <source>
        <dbReference type="ARBA" id="ARBA00047380"/>
    </source>
</evidence>
<keyword evidence="3 10" id="KW-0436">Ligase</keyword>
<keyword evidence="5 10" id="KW-0067">ATP-binding</keyword>
<comment type="similarity">
    <text evidence="1 10">Belongs to the GatB/GatE family. GatB subfamily.</text>
</comment>
<dbReference type="EC" id="6.3.5.-" evidence="10"/>
<dbReference type="InterPro" id="IPR042114">
    <property type="entry name" value="GatB_C_1"/>
</dbReference>
<evidence type="ECO:0000256" key="1">
    <source>
        <dbReference type="ARBA" id="ARBA00005306"/>
    </source>
</evidence>
<evidence type="ECO:0000313" key="12">
    <source>
        <dbReference type="EMBL" id="MEQ2440054.1"/>
    </source>
</evidence>
<comment type="catalytic activity">
    <reaction evidence="9 10">
        <text>L-glutamyl-tRNA(Gln) + L-glutamine + ATP + H2O = L-glutaminyl-tRNA(Gln) + L-glutamate + ADP + phosphate + H(+)</text>
        <dbReference type="Rhea" id="RHEA:17521"/>
        <dbReference type="Rhea" id="RHEA-COMP:9681"/>
        <dbReference type="Rhea" id="RHEA-COMP:9684"/>
        <dbReference type="ChEBI" id="CHEBI:15377"/>
        <dbReference type="ChEBI" id="CHEBI:15378"/>
        <dbReference type="ChEBI" id="CHEBI:29985"/>
        <dbReference type="ChEBI" id="CHEBI:30616"/>
        <dbReference type="ChEBI" id="CHEBI:43474"/>
        <dbReference type="ChEBI" id="CHEBI:58359"/>
        <dbReference type="ChEBI" id="CHEBI:78520"/>
        <dbReference type="ChEBI" id="CHEBI:78521"/>
        <dbReference type="ChEBI" id="CHEBI:456216"/>
    </reaction>
</comment>
<evidence type="ECO:0000256" key="6">
    <source>
        <dbReference type="ARBA" id="ARBA00022917"/>
    </source>
</evidence>
<dbReference type="Proteomes" id="UP001489509">
    <property type="component" value="Unassembled WGS sequence"/>
</dbReference>
<dbReference type="InterPro" id="IPR006075">
    <property type="entry name" value="Asn/Gln-tRNA_Trfase_suB/E_cat"/>
</dbReference>
<evidence type="ECO:0000256" key="4">
    <source>
        <dbReference type="ARBA" id="ARBA00022741"/>
    </source>
</evidence>
<proteinExistence type="inferred from homology"/>
<accession>A0ABV1DZI3</accession>
<dbReference type="PANTHER" id="PTHR11659:SF0">
    <property type="entry name" value="GLUTAMYL-TRNA(GLN) AMIDOTRANSFERASE SUBUNIT B, MITOCHONDRIAL"/>
    <property type="match status" value="1"/>
</dbReference>
<dbReference type="NCBIfam" id="TIGR00133">
    <property type="entry name" value="gatB"/>
    <property type="match status" value="1"/>
</dbReference>
<dbReference type="SUPFAM" id="SSF89095">
    <property type="entry name" value="GatB/YqeY motif"/>
    <property type="match status" value="1"/>
</dbReference>
<dbReference type="EMBL" id="JBBMFD010000004">
    <property type="protein sequence ID" value="MEQ2440054.1"/>
    <property type="molecule type" value="Genomic_DNA"/>
</dbReference>
<feature type="domain" description="Asn/Gln amidotransferase" evidence="11">
    <location>
        <begin position="329"/>
        <end position="476"/>
    </location>
</feature>
<evidence type="ECO:0000256" key="10">
    <source>
        <dbReference type="HAMAP-Rule" id="MF_00121"/>
    </source>
</evidence>
<dbReference type="RefSeq" id="WP_349218405.1">
    <property type="nucleotide sequence ID" value="NZ_JBBMFD010000004.1"/>
</dbReference>
<dbReference type="Pfam" id="PF02934">
    <property type="entry name" value="GatB_N"/>
    <property type="match status" value="1"/>
</dbReference>
<comment type="subunit">
    <text evidence="2 10">Heterotrimer of A, B and C subunits.</text>
</comment>
<evidence type="ECO:0000256" key="5">
    <source>
        <dbReference type="ARBA" id="ARBA00022840"/>
    </source>
</evidence>
<dbReference type="InterPro" id="IPR014746">
    <property type="entry name" value="Gln_synth/guanido_kin_cat_dom"/>
</dbReference>
<protein>
    <recommendedName>
        <fullName evidence="10">Aspartyl/glutamyl-tRNA(Asn/Gln) amidotransferase subunit B</fullName>
        <shortName evidence="10">Asp/Glu-ADT subunit B</shortName>
        <ecNumber evidence="10">6.3.5.-</ecNumber>
    </recommendedName>
</protein>
<dbReference type="PROSITE" id="PS01234">
    <property type="entry name" value="GATB"/>
    <property type="match status" value="1"/>
</dbReference>
<dbReference type="InterPro" id="IPR004413">
    <property type="entry name" value="GatB"/>
</dbReference>
<comment type="function">
    <text evidence="7 10">Allows the formation of correctly charged Asn-tRNA(Asn) or Gln-tRNA(Gln) through the transamidation of misacylated Asp-tRNA(Asn) or Glu-tRNA(Gln) in organisms which lack either or both of asparaginyl-tRNA or glutaminyl-tRNA synthetases. The reaction takes place in the presence of glutamine and ATP through an activated phospho-Asp-tRNA(Asn) or phospho-Glu-tRNA(Gln).</text>
</comment>
<dbReference type="PANTHER" id="PTHR11659">
    <property type="entry name" value="GLUTAMYL-TRNA GLN AMIDOTRANSFERASE SUBUNIT B MITOCHONDRIAL AND PROKARYOTIC PET112-RELATED"/>
    <property type="match status" value="1"/>
</dbReference>
<dbReference type="Gene3D" id="1.10.10.410">
    <property type="match status" value="1"/>
</dbReference>
<evidence type="ECO:0000256" key="7">
    <source>
        <dbReference type="ARBA" id="ARBA00024799"/>
    </source>
</evidence>
<dbReference type="Gene3D" id="1.10.150.380">
    <property type="entry name" value="GatB domain, N-terminal subdomain"/>
    <property type="match status" value="1"/>
</dbReference>
<dbReference type="InterPro" id="IPR003789">
    <property type="entry name" value="Asn/Gln_tRNA_amidoTrase-B-like"/>
</dbReference>
<evidence type="ECO:0000256" key="3">
    <source>
        <dbReference type="ARBA" id="ARBA00022598"/>
    </source>
</evidence>
<dbReference type="SMART" id="SM00845">
    <property type="entry name" value="GatB_Yqey"/>
    <property type="match status" value="1"/>
</dbReference>
<reference evidence="12 13" key="1">
    <citation type="submission" date="2024-03" db="EMBL/GenBank/DDBJ databases">
        <title>Human intestinal bacterial collection.</title>
        <authorList>
            <person name="Pauvert C."/>
            <person name="Hitch T.C.A."/>
            <person name="Clavel T."/>
        </authorList>
    </citation>
    <scope>NUCLEOTIDE SEQUENCE [LARGE SCALE GENOMIC DNA]</scope>
    <source>
        <strain evidence="12 13">CLA-JM-H44</strain>
    </source>
</reference>
<dbReference type="NCBIfam" id="NF004014">
    <property type="entry name" value="PRK05477.1-4"/>
    <property type="match status" value="1"/>
</dbReference>
<dbReference type="InterPro" id="IPR017958">
    <property type="entry name" value="Gln-tRNA_amidoTrfase_suB_CS"/>
</dbReference>
<sequence>MEYEVVIGLEVHTELATKTKIFCSCSTQFGGGANTHICPGCAGMPGTLPVVNKKVIEFGIAAALVTNSKINQYTTFDKKNYFYPDLACSYQITQLFHPICVDGSVEIETSQGKKTIGLKQIHMEEDAGKLKHDPFTDSSLVDYNRSSMPLLEIVSKPDFRSAEEVVAYLEKLRSMLKAIGVSDCKMQEGSMRADINLSVRPLGSTKLGVRAEMKNMNSLKSITRAIEYETARHIDLIESGNAHKLKQETRRWDDEKGKTYAMRSKENAQDYRYFPNPDLPPIVISDEWIERVRESLPELPEAKFARYTGELGLSEGDSRLLTGSKVLSDLCDHCIEAGIAPQTAANWITGEVMNLAKNDGKPADDLVLRKESLAKLIGLVEKNVINRNTAKKVLAEVYHKDVDPEEYVKDNGLAMVSDKGAIEQMVKDVLAANEKVVADYKSGKTQARGFLFGQIMKQAKGKADTKLINELLNEQLG</sequence>
<keyword evidence="6 10" id="KW-0648">Protein biosynthesis</keyword>
<dbReference type="Pfam" id="PF02637">
    <property type="entry name" value="GatB_Yqey"/>
    <property type="match status" value="1"/>
</dbReference>
<evidence type="ECO:0000259" key="11">
    <source>
        <dbReference type="SMART" id="SM00845"/>
    </source>
</evidence>
<evidence type="ECO:0000313" key="13">
    <source>
        <dbReference type="Proteomes" id="UP001489509"/>
    </source>
</evidence>
<dbReference type="InterPro" id="IPR023168">
    <property type="entry name" value="GatB_Yqey_C_2"/>
</dbReference>
<name>A0ABV1DZI3_9FIRM</name>
<comment type="catalytic activity">
    <reaction evidence="8 10">
        <text>L-aspartyl-tRNA(Asn) + L-glutamine + ATP + H2O = L-asparaginyl-tRNA(Asn) + L-glutamate + ADP + phosphate + 2 H(+)</text>
        <dbReference type="Rhea" id="RHEA:14513"/>
        <dbReference type="Rhea" id="RHEA-COMP:9674"/>
        <dbReference type="Rhea" id="RHEA-COMP:9677"/>
        <dbReference type="ChEBI" id="CHEBI:15377"/>
        <dbReference type="ChEBI" id="CHEBI:15378"/>
        <dbReference type="ChEBI" id="CHEBI:29985"/>
        <dbReference type="ChEBI" id="CHEBI:30616"/>
        <dbReference type="ChEBI" id="CHEBI:43474"/>
        <dbReference type="ChEBI" id="CHEBI:58359"/>
        <dbReference type="ChEBI" id="CHEBI:78515"/>
        <dbReference type="ChEBI" id="CHEBI:78516"/>
        <dbReference type="ChEBI" id="CHEBI:456216"/>
    </reaction>
</comment>
<evidence type="ECO:0000256" key="9">
    <source>
        <dbReference type="ARBA" id="ARBA00047913"/>
    </source>
</evidence>
<dbReference type="NCBIfam" id="NF004012">
    <property type="entry name" value="PRK05477.1-2"/>
    <property type="match status" value="1"/>
</dbReference>
<dbReference type="InterPro" id="IPR018027">
    <property type="entry name" value="Asn/Gln_amidotransferase"/>
</dbReference>
<keyword evidence="13" id="KW-1185">Reference proteome</keyword>
<dbReference type="HAMAP" id="MF_00121">
    <property type="entry name" value="GatB"/>
    <property type="match status" value="1"/>
</dbReference>
<dbReference type="InterPro" id="IPR017959">
    <property type="entry name" value="Asn/Gln-tRNA_amidoTrfase_suB/E"/>
</dbReference>
<dbReference type="SUPFAM" id="SSF55931">
    <property type="entry name" value="Glutamine synthetase/guanido kinase"/>
    <property type="match status" value="1"/>
</dbReference>
<gene>
    <name evidence="10 12" type="primary">gatB</name>
    <name evidence="12" type="ORF">WMO26_04350</name>
</gene>
<organism evidence="12 13">
    <name type="scientific">Solibaculum intestinale</name>
    <dbReference type="NCBI Taxonomy" id="3133165"/>
    <lineage>
        <taxon>Bacteria</taxon>
        <taxon>Bacillati</taxon>
        <taxon>Bacillota</taxon>
        <taxon>Clostridia</taxon>
        <taxon>Eubacteriales</taxon>
        <taxon>Oscillospiraceae</taxon>
        <taxon>Solibaculum</taxon>
    </lineage>
</organism>